<comment type="caution">
    <text evidence="2">The sequence shown here is derived from an EMBL/GenBank/DDBJ whole genome shotgun (WGS) entry which is preliminary data.</text>
</comment>
<dbReference type="AlphaFoldDB" id="A0A066RZN7"/>
<gene>
    <name evidence="2" type="ORF">EA58_03570</name>
</gene>
<keyword evidence="3" id="KW-1185">Reference proteome</keyword>
<reference evidence="2 3" key="1">
    <citation type="submission" date="2014-04" db="EMBL/GenBank/DDBJ databases">
        <title>Draft genome sequence of Photobacterium halotolerans S2753: a solonamide, ngercheumicin and holomycin producer.</title>
        <authorList>
            <person name="Machado H.R."/>
            <person name="Gram L."/>
        </authorList>
    </citation>
    <scope>NUCLEOTIDE SEQUENCE [LARGE SCALE GENOMIC DNA]</scope>
    <source>
        <strain evidence="2 3">S2753</strain>
    </source>
</reference>
<sequence>MFLEKPCIPIGHVDITEITKCLKQLPDSAWKANPYRQNTYAVHKQTESLVLYFKTDEFTESHDELLAAMQPLLAPIFARFAQYYGYSKLDIAKLMFAKLPSGCEIPEHRDSAPIFAKYHRVHVPIQTNDAIIFYLDHQAHHFKTGVMYDINNLGLHRVINPSSEDRIHLIFDARPVKRIHNASSHLFIMSPNNSGSSLVSAALSDCQKAITLPGEGHYIAGFAGPNPNRDNSHFVWSQFNTLNKLQTPAAYDWPAIRNLWANVATPQSEAARVFVEKSPCNIARMAMLAEEFDDATFLFLIRNPYAMFESVIRARRDLPDIATLAAQHVLWCFRQQQENLQQCKNPYLLIRYEDICDSPAATAQTIRKFMPEFEDIDFIPPRWIKGQKSALKNRNAAQIARLTDNERHIAEACFQPHEDLFARFGYPV</sequence>
<evidence type="ECO:0000313" key="2">
    <source>
        <dbReference type="EMBL" id="KDM92848.1"/>
    </source>
</evidence>
<dbReference type="Pfam" id="PF05118">
    <property type="entry name" value="Asp_Arg_Hydrox"/>
    <property type="match status" value="1"/>
</dbReference>
<dbReference type="SUPFAM" id="SSF52540">
    <property type="entry name" value="P-loop containing nucleoside triphosphate hydrolases"/>
    <property type="match status" value="1"/>
</dbReference>
<dbReference type="InterPro" id="IPR027443">
    <property type="entry name" value="IPNS-like_sf"/>
</dbReference>
<dbReference type="STRING" id="1654360.EA58_03570"/>
<dbReference type="Gene3D" id="2.60.120.330">
    <property type="entry name" value="B-lactam Antibiotic, Isopenicillin N Synthase, Chain"/>
    <property type="match status" value="1"/>
</dbReference>
<dbReference type="Pfam" id="PF13469">
    <property type="entry name" value="Sulfotransfer_3"/>
    <property type="match status" value="1"/>
</dbReference>
<evidence type="ECO:0000313" key="3">
    <source>
        <dbReference type="Proteomes" id="UP000027192"/>
    </source>
</evidence>
<dbReference type="EMBL" id="JMIB01000005">
    <property type="protein sequence ID" value="KDM92848.1"/>
    <property type="molecule type" value="Genomic_DNA"/>
</dbReference>
<dbReference type="Gene3D" id="3.40.50.300">
    <property type="entry name" value="P-loop containing nucleotide triphosphate hydrolases"/>
    <property type="match status" value="1"/>
</dbReference>
<dbReference type="RefSeq" id="WP_051641874.1">
    <property type="nucleotide sequence ID" value="NZ_JAGSGC010000002.1"/>
</dbReference>
<dbReference type="Proteomes" id="UP000027192">
    <property type="component" value="Unassembled WGS sequence"/>
</dbReference>
<dbReference type="OrthoDB" id="1441538at2"/>
<dbReference type="SUPFAM" id="SSF51197">
    <property type="entry name" value="Clavaminate synthase-like"/>
    <property type="match status" value="1"/>
</dbReference>
<protein>
    <recommendedName>
        <fullName evidence="1">Aspartyl/asparaginy/proline hydroxylase domain-containing protein</fullName>
    </recommendedName>
</protein>
<evidence type="ECO:0000259" key="1">
    <source>
        <dbReference type="Pfam" id="PF05118"/>
    </source>
</evidence>
<dbReference type="InterPro" id="IPR027417">
    <property type="entry name" value="P-loop_NTPase"/>
</dbReference>
<name>A0A066RZN7_9GAMM</name>
<organism evidence="2 3">
    <name type="scientific">Photobacterium galatheae</name>
    <dbReference type="NCBI Taxonomy" id="1654360"/>
    <lineage>
        <taxon>Bacteria</taxon>
        <taxon>Pseudomonadati</taxon>
        <taxon>Pseudomonadota</taxon>
        <taxon>Gammaproteobacteria</taxon>
        <taxon>Vibrionales</taxon>
        <taxon>Vibrionaceae</taxon>
        <taxon>Photobacterium</taxon>
    </lineage>
</organism>
<dbReference type="InterPro" id="IPR007803">
    <property type="entry name" value="Asp/Arg/Pro-Hydrxlase"/>
</dbReference>
<accession>A0A066RZN7</accession>
<feature type="domain" description="Aspartyl/asparaginy/proline hydroxylase" evidence="1">
    <location>
        <begin position="74"/>
        <end position="173"/>
    </location>
</feature>
<proteinExistence type="predicted"/>